<name>A0A3G4VG46_9VIBR</name>
<dbReference type="GO" id="GO:0003677">
    <property type="term" value="F:DNA binding"/>
    <property type="evidence" value="ECO:0007669"/>
    <property type="project" value="UniProtKB-KW"/>
</dbReference>
<evidence type="ECO:0000313" key="6">
    <source>
        <dbReference type="Proteomes" id="UP000279760"/>
    </source>
</evidence>
<keyword evidence="2" id="KW-0805">Transcription regulation</keyword>
<dbReference type="InterPro" id="IPR050389">
    <property type="entry name" value="LysR-type_TF"/>
</dbReference>
<dbReference type="Gene3D" id="3.40.190.10">
    <property type="entry name" value="Periplasmic binding protein-like II"/>
    <property type="match status" value="2"/>
</dbReference>
<dbReference type="Gene3D" id="1.10.10.10">
    <property type="entry name" value="Winged helix-like DNA-binding domain superfamily/Winged helix DNA-binding domain"/>
    <property type="match status" value="1"/>
</dbReference>
<dbReference type="InterPro" id="IPR036390">
    <property type="entry name" value="WH_DNA-bd_sf"/>
</dbReference>
<keyword evidence="3" id="KW-0238">DNA-binding</keyword>
<accession>A0A3G4VG46</accession>
<dbReference type="Pfam" id="PF03466">
    <property type="entry name" value="LysR_substrate"/>
    <property type="match status" value="1"/>
</dbReference>
<organism evidence="5 6">
    <name type="scientific">Vibrio mediterranei</name>
    <dbReference type="NCBI Taxonomy" id="689"/>
    <lineage>
        <taxon>Bacteria</taxon>
        <taxon>Pseudomonadati</taxon>
        <taxon>Pseudomonadota</taxon>
        <taxon>Gammaproteobacteria</taxon>
        <taxon>Vibrionales</taxon>
        <taxon>Vibrionaceae</taxon>
        <taxon>Vibrio</taxon>
    </lineage>
</organism>
<dbReference type="EMBL" id="CP033578">
    <property type="protein sequence ID" value="AYV23734.1"/>
    <property type="molecule type" value="Genomic_DNA"/>
</dbReference>
<dbReference type="SUPFAM" id="SSF53850">
    <property type="entry name" value="Periplasmic binding protein-like II"/>
    <property type="match status" value="1"/>
</dbReference>
<dbReference type="InterPro" id="IPR036388">
    <property type="entry name" value="WH-like_DNA-bd_sf"/>
</dbReference>
<dbReference type="InterPro" id="IPR000847">
    <property type="entry name" value="LysR_HTH_N"/>
</dbReference>
<dbReference type="CDD" id="cd08466">
    <property type="entry name" value="PBP2_LeuO"/>
    <property type="match status" value="1"/>
</dbReference>
<dbReference type="RefSeq" id="WP_124941599.1">
    <property type="nucleotide sequence ID" value="NZ_CP033578.1"/>
</dbReference>
<dbReference type="GeneID" id="64089641"/>
<dbReference type="Proteomes" id="UP000279760">
    <property type="component" value="Chromosome 2"/>
</dbReference>
<dbReference type="PANTHER" id="PTHR30118:SF6">
    <property type="entry name" value="HTH-TYPE TRANSCRIPTIONAL REGULATOR LEUO"/>
    <property type="match status" value="1"/>
</dbReference>
<evidence type="ECO:0000256" key="4">
    <source>
        <dbReference type="ARBA" id="ARBA00023163"/>
    </source>
</evidence>
<protein>
    <submittedName>
        <fullName evidence="5">LysR family transcriptional regulator</fullName>
    </submittedName>
</protein>
<gene>
    <name evidence="5" type="ORF">ECB94_20855</name>
</gene>
<dbReference type="PANTHER" id="PTHR30118">
    <property type="entry name" value="HTH-TYPE TRANSCRIPTIONAL REGULATOR LEUO-RELATED"/>
    <property type="match status" value="1"/>
</dbReference>
<dbReference type="SUPFAM" id="SSF46785">
    <property type="entry name" value="Winged helix' DNA-binding domain"/>
    <property type="match status" value="1"/>
</dbReference>
<reference evidence="5 6" key="1">
    <citation type="submission" date="2018-11" db="EMBL/GenBank/DDBJ databases">
        <title>Complete Genome Sequence of Vbrio mediterranei 117-T6: a Potential Pathogen Bacteria Isolated from the Conchocelis of Pyropia.</title>
        <authorList>
            <person name="Liu Q."/>
        </authorList>
    </citation>
    <scope>NUCLEOTIDE SEQUENCE [LARGE SCALE GENOMIC DNA]</scope>
    <source>
        <strain evidence="5 6">117-T6</strain>
    </source>
</reference>
<dbReference type="AlphaFoldDB" id="A0A3G4VG46"/>
<keyword evidence="4" id="KW-0804">Transcription</keyword>
<dbReference type="Pfam" id="PF00126">
    <property type="entry name" value="HTH_1"/>
    <property type="match status" value="1"/>
</dbReference>
<comment type="similarity">
    <text evidence="1">Belongs to the LysR transcriptional regulatory family.</text>
</comment>
<evidence type="ECO:0000256" key="3">
    <source>
        <dbReference type="ARBA" id="ARBA00023125"/>
    </source>
</evidence>
<evidence type="ECO:0000256" key="2">
    <source>
        <dbReference type="ARBA" id="ARBA00023015"/>
    </source>
</evidence>
<sequence>MNASDFDLNLMRVFVTVYRYQSITVAAEVLNLTQPGVSGALKRLQAQLGEQLFVRDGRGIAPTHLAHELARHIEPALETIESTIDGVRDFSVQGKRRFAVYTSEPVMLMLLPKIEADKTLGEREIVLHPTLATEEELLDKLNLRQADLAIDFAKRTPSLCFSQPFFTDQICLIASKSHPRISGNITVEQYYQEKHITLKLRRENAFLADYFTEENIRGRKVAAESDSLLVLMALVASSESIGMMSRSVATLFAERFDIQIIEAPFRPIPVDFKLVAHSREQSSKANIWLREKLLSYLSELNLGH</sequence>
<dbReference type="PROSITE" id="PS50931">
    <property type="entry name" value="HTH_LYSR"/>
    <property type="match status" value="1"/>
</dbReference>
<evidence type="ECO:0000256" key="1">
    <source>
        <dbReference type="ARBA" id="ARBA00009437"/>
    </source>
</evidence>
<proteinExistence type="inferred from homology"/>
<evidence type="ECO:0000313" key="5">
    <source>
        <dbReference type="EMBL" id="AYV23734.1"/>
    </source>
</evidence>
<dbReference type="GO" id="GO:0003700">
    <property type="term" value="F:DNA-binding transcription factor activity"/>
    <property type="evidence" value="ECO:0007669"/>
    <property type="project" value="InterPro"/>
</dbReference>
<dbReference type="PRINTS" id="PR00039">
    <property type="entry name" value="HTHLYSR"/>
</dbReference>
<dbReference type="InterPro" id="IPR005119">
    <property type="entry name" value="LysR_subst-bd"/>
</dbReference>